<name>A0A9X4QS99_9BACL</name>
<accession>A0A9X4QS99</accession>
<evidence type="ECO:0000313" key="3">
    <source>
        <dbReference type="EMBL" id="MDG0809876.1"/>
    </source>
</evidence>
<reference evidence="3" key="1">
    <citation type="submission" date="2022-10" db="EMBL/GenBank/DDBJ databases">
        <title>Comparative genomic analysis of Cohnella hashimotonis sp. nov., isolated from the International Space Station.</title>
        <authorList>
            <person name="Simpson A."/>
            <person name="Venkateswaran K."/>
        </authorList>
    </citation>
    <scope>NUCLEOTIDE SEQUENCE</scope>
    <source>
        <strain evidence="3">DSM 28161</strain>
    </source>
</reference>
<keyword evidence="2" id="KW-0812">Transmembrane</keyword>
<organism evidence="3 4">
    <name type="scientific">Cohnella rhizosphaerae</name>
    <dbReference type="NCBI Taxonomy" id="1457232"/>
    <lineage>
        <taxon>Bacteria</taxon>
        <taxon>Bacillati</taxon>
        <taxon>Bacillota</taxon>
        <taxon>Bacilli</taxon>
        <taxon>Bacillales</taxon>
        <taxon>Paenibacillaceae</taxon>
        <taxon>Cohnella</taxon>
    </lineage>
</organism>
<gene>
    <name evidence="3" type="ORF">OMP40_11410</name>
</gene>
<evidence type="ECO:0000313" key="4">
    <source>
        <dbReference type="Proteomes" id="UP001153404"/>
    </source>
</evidence>
<protein>
    <submittedName>
        <fullName evidence="3">Uncharacterized protein</fullName>
    </submittedName>
</protein>
<evidence type="ECO:0000256" key="1">
    <source>
        <dbReference type="SAM" id="MobiDB-lite"/>
    </source>
</evidence>
<feature type="compositionally biased region" description="Basic and acidic residues" evidence="1">
    <location>
        <begin position="119"/>
        <end position="132"/>
    </location>
</feature>
<keyword evidence="2" id="KW-1133">Transmembrane helix</keyword>
<keyword evidence="2" id="KW-0472">Membrane</keyword>
<evidence type="ECO:0000256" key="2">
    <source>
        <dbReference type="SAM" id="Phobius"/>
    </source>
</evidence>
<dbReference type="AlphaFoldDB" id="A0A9X4QS99"/>
<dbReference type="Proteomes" id="UP001153404">
    <property type="component" value="Unassembled WGS sequence"/>
</dbReference>
<dbReference type="RefSeq" id="WP_277531406.1">
    <property type="nucleotide sequence ID" value="NZ_JAPDIA010000003.1"/>
</dbReference>
<feature type="compositionally biased region" description="Basic and acidic residues" evidence="1">
    <location>
        <begin position="148"/>
        <end position="159"/>
    </location>
</feature>
<feature type="region of interest" description="Disordered" evidence="1">
    <location>
        <begin position="105"/>
        <end position="167"/>
    </location>
</feature>
<comment type="caution">
    <text evidence="3">The sequence shown here is derived from an EMBL/GenBank/DDBJ whole genome shotgun (WGS) entry which is preliminary data.</text>
</comment>
<feature type="transmembrane region" description="Helical" evidence="2">
    <location>
        <begin position="12"/>
        <end position="32"/>
    </location>
</feature>
<dbReference type="EMBL" id="JAPDIA010000003">
    <property type="protein sequence ID" value="MDG0809876.1"/>
    <property type="molecule type" value="Genomic_DNA"/>
</dbReference>
<keyword evidence="4" id="KW-1185">Reference proteome</keyword>
<proteinExistence type="predicted"/>
<sequence>MRRTQGLQFKLSLTFILILIPLVIVSLFANNYSQRIMNEQIRERTKGALQTTLAYMDQMASNMDQQTLLISSNPSIVNIWRDKRDPFVPDNLYDVHTVQQQAEFPDQHQRLDQGGLYSARRERQRRLDDARRHPLASDQGGSLVPAGGERRRGAVDVRPRIGGRRRR</sequence>